<gene>
    <name evidence="2" type="ORF">EVAR_64675_1</name>
</gene>
<sequence>MSSPRSGQRPASEYCRPCAGERRACLSASETVRVMITNGDQIKGDREREGVTEKETKREKAREGERELRKVKNSDERNSVQ</sequence>
<feature type="compositionally biased region" description="Basic and acidic residues" evidence="1">
    <location>
        <begin position="42"/>
        <end position="81"/>
    </location>
</feature>
<dbReference type="AlphaFoldDB" id="A0A4C1ZV64"/>
<evidence type="ECO:0000313" key="3">
    <source>
        <dbReference type="Proteomes" id="UP000299102"/>
    </source>
</evidence>
<name>A0A4C1ZV64_EUMVA</name>
<accession>A0A4C1ZV64</accession>
<reference evidence="2 3" key="1">
    <citation type="journal article" date="2019" name="Commun. Biol.">
        <title>The bagworm genome reveals a unique fibroin gene that provides high tensile strength.</title>
        <authorList>
            <person name="Kono N."/>
            <person name="Nakamura H."/>
            <person name="Ohtoshi R."/>
            <person name="Tomita M."/>
            <person name="Numata K."/>
            <person name="Arakawa K."/>
        </authorList>
    </citation>
    <scope>NUCLEOTIDE SEQUENCE [LARGE SCALE GENOMIC DNA]</scope>
</reference>
<evidence type="ECO:0000313" key="2">
    <source>
        <dbReference type="EMBL" id="GBP90555.1"/>
    </source>
</evidence>
<dbReference type="EMBL" id="BGZK01002090">
    <property type="protein sequence ID" value="GBP90555.1"/>
    <property type="molecule type" value="Genomic_DNA"/>
</dbReference>
<proteinExistence type="predicted"/>
<dbReference type="Proteomes" id="UP000299102">
    <property type="component" value="Unassembled WGS sequence"/>
</dbReference>
<protein>
    <submittedName>
        <fullName evidence="2">Uncharacterized protein</fullName>
    </submittedName>
</protein>
<organism evidence="2 3">
    <name type="scientific">Eumeta variegata</name>
    <name type="common">Bagworm moth</name>
    <name type="synonym">Eumeta japonica</name>
    <dbReference type="NCBI Taxonomy" id="151549"/>
    <lineage>
        <taxon>Eukaryota</taxon>
        <taxon>Metazoa</taxon>
        <taxon>Ecdysozoa</taxon>
        <taxon>Arthropoda</taxon>
        <taxon>Hexapoda</taxon>
        <taxon>Insecta</taxon>
        <taxon>Pterygota</taxon>
        <taxon>Neoptera</taxon>
        <taxon>Endopterygota</taxon>
        <taxon>Lepidoptera</taxon>
        <taxon>Glossata</taxon>
        <taxon>Ditrysia</taxon>
        <taxon>Tineoidea</taxon>
        <taxon>Psychidae</taxon>
        <taxon>Oiketicinae</taxon>
        <taxon>Eumeta</taxon>
    </lineage>
</organism>
<comment type="caution">
    <text evidence="2">The sequence shown here is derived from an EMBL/GenBank/DDBJ whole genome shotgun (WGS) entry which is preliminary data.</text>
</comment>
<feature type="region of interest" description="Disordered" evidence="1">
    <location>
        <begin position="38"/>
        <end position="81"/>
    </location>
</feature>
<keyword evidence="3" id="KW-1185">Reference proteome</keyword>
<evidence type="ECO:0000256" key="1">
    <source>
        <dbReference type="SAM" id="MobiDB-lite"/>
    </source>
</evidence>